<evidence type="ECO:0000256" key="6">
    <source>
        <dbReference type="ARBA" id="ARBA00023157"/>
    </source>
</evidence>
<dbReference type="PROSITE" id="PS50835">
    <property type="entry name" value="IG_LIKE"/>
    <property type="match status" value="1"/>
</dbReference>
<dbReference type="InterPro" id="IPR036179">
    <property type="entry name" value="Ig-like_dom_sf"/>
</dbReference>
<feature type="non-terminal residue" evidence="13">
    <location>
        <position position="233"/>
    </location>
</feature>
<dbReference type="Proteomes" id="UP000053584">
    <property type="component" value="Unassembled WGS sequence"/>
</dbReference>
<protein>
    <recommendedName>
        <fullName evidence="12">Ig-like domain-containing protein</fullName>
    </recommendedName>
</protein>
<comment type="subcellular location">
    <subcellularLocation>
        <location evidence="1">Membrane</location>
        <topology evidence="1">Single-pass type I membrane protein</topology>
    </subcellularLocation>
</comment>
<evidence type="ECO:0000256" key="2">
    <source>
        <dbReference type="ARBA" id="ARBA00022692"/>
    </source>
</evidence>
<feature type="signal peptide" evidence="11">
    <location>
        <begin position="1"/>
        <end position="22"/>
    </location>
</feature>
<feature type="non-terminal residue" evidence="13">
    <location>
        <position position="1"/>
    </location>
</feature>
<keyword evidence="7" id="KW-0325">Glycoprotein</keyword>
<dbReference type="PANTHER" id="PTHR46608:SF3">
    <property type="entry name" value="T-CELL IMMUNOGLOBULIN AND MUCIN DOMAIN-CONTAINING PROTEIN 4"/>
    <property type="match status" value="1"/>
</dbReference>
<evidence type="ECO:0000256" key="4">
    <source>
        <dbReference type="ARBA" id="ARBA00022989"/>
    </source>
</evidence>
<dbReference type="STRING" id="441894.ENSSCUP00000017507"/>
<comment type="similarity">
    <text evidence="9">Belongs to the immunoglobulin superfamily. TIM family.</text>
</comment>
<keyword evidence="4 10" id="KW-1133">Transmembrane helix</keyword>
<keyword evidence="2 10" id="KW-0812">Transmembrane</keyword>
<evidence type="ECO:0000256" key="3">
    <source>
        <dbReference type="ARBA" id="ARBA00022729"/>
    </source>
</evidence>
<sequence>LLCTLCSATALVFLSTGPTVSGSVLKGVVGQDITLPCSYRVKKRTDITTMCWGRDACPSSKCLQTIIWTDGWKVTQQSSKRYSLKGKLSEGDVSLTIANAEEADSGTYCCRVEIPGLFNDQLTNYRVVIEKARITTPSPHTYTSEQTSAPGFASDSSFTVTTWPSVSGSEAPQTAYDPCSSTNFTSDCSDLTTDLQNVSVSAHSSQYSENGIYVGIGICVVLLVILILAVFLS</sequence>
<evidence type="ECO:0000256" key="11">
    <source>
        <dbReference type="SAM" id="SignalP"/>
    </source>
</evidence>
<feature type="transmembrane region" description="Helical" evidence="10">
    <location>
        <begin position="211"/>
        <end position="232"/>
    </location>
</feature>
<feature type="domain" description="Ig-like" evidence="12">
    <location>
        <begin position="18"/>
        <end position="113"/>
    </location>
</feature>
<dbReference type="SMART" id="SM00409">
    <property type="entry name" value="IG"/>
    <property type="match status" value="1"/>
</dbReference>
<evidence type="ECO:0000256" key="5">
    <source>
        <dbReference type="ARBA" id="ARBA00023136"/>
    </source>
</evidence>
<dbReference type="AlphaFoldDB" id="A0A093I6F4"/>
<dbReference type="GO" id="GO:0001786">
    <property type="term" value="F:phosphatidylserine binding"/>
    <property type="evidence" value="ECO:0007669"/>
    <property type="project" value="TreeGrafter"/>
</dbReference>
<dbReference type="PANTHER" id="PTHR46608">
    <property type="entry name" value="T-CELL IMMUNOGLOBULIN AND MUCIN DOMAIN-CONTAINING PROTEIN 4"/>
    <property type="match status" value="1"/>
</dbReference>
<keyword evidence="8" id="KW-0393">Immunoglobulin domain</keyword>
<gene>
    <name evidence="13" type="ORF">N308_09140</name>
</gene>
<dbReference type="InterPro" id="IPR013106">
    <property type="entry name" value="Ig_V-set"/>
</dbReference>
<name>A0A093I6F4_STRCA</name>
<reference evidence="13 14" key="1">
    <citation type="submission" date="2014-04" db="EMBL/GenBank/DDBJ databases">
        <title>Genome evolution of avian class.</title>
        <authorList>
            <person name="Zhang G."/>
            <person name="Li C."/>
        </authorList>
    </citation>
    <scope>NUCLEOTIDE SEQUENCE [LARGE SCALE GENOMIC DNA]</scope>
    <source>
        <strain evidence="13">BGI_N308</strain>
    </source>
</reference>
<keyword evidence="5 10" id="KW-0472">Membrane</keyword>
<evidence type="ECO:0000256" key="10">
    <source>
        <dbReference type="SAM" id="Phobius"/>
    </source>
</evidence>
<evidence type="ECO:0000256" key="8">
    <source>
        <dbReference type="ARBA" id="ARBA00023319"/>
    </source>
</evidence>
<dbReference type="SUPFAM" id="SSF48726">
    <property type="entry name" value="Immunoglobulin"/>
    <property type="match status" value="1"/>
</dbReference>
<dbReference type="SMART" id="SM00406">
    <property type="entry name" value="IGv"/>
    <property type="match status" value="1"/>
</dbReference>
<evidence type="ECO:0000256" key="7">
    <source>
        <dbReference type="ARBA" id="ARBA00023180"/>
    </source>
</evidence>
<evidence type="ECO:0000259" key="12">
    <source>
        <dbReference type="PROSITE" id="PS50835"/>
    </source>
</evidence>
<evidence type="ECO:0000313" key="14">
    <source>
        <dbReference type="Proteomes" id="UP000053584"/>
    </source>
</evidence>
<dbReference type="GO" id="GO:0043277">
    <property type="term" value="P:apoptotic cell clearance"/>
    <property type="evidence" value="ECO:0007669"/>
    <property type="project" value="TreeGrafter"/>
</dbReference>
<dbReference type="Pfam" id="PF07686">
    <property type="entry name" value="V-set"/>
    <property type="match status" value="1"/>
</dbReference>
<dbReference type="FunFam" id="2.60.40.10:FF:000774">
    <property type="entry name" value="Hepatitis A virus cellular receptor 1"/>
    <property type="match status" value="1"/>
</dbReference>
<dbReference type="EMBL" id="KL206894">
    <property type="protein sequence ID" value="KFV86767.1"/>
    <property type="molecule type" value="Genomic_DNA"/>
</dbReference>
<dbReference type="GO" id="GO:0016020">
    <property type="term" value="C:membrane"/>
    <property type="evidence" value="ECO:0007669"/>
    <property type="project" value="UniProtKB-SubCell"/>
</dbReference>
<keyword evidence="14" id="KW-1185">Reference proteome</keyword>
<dbReference type="InterPro" id="IPR013783">
    <property type="entry name" value="Ig-like_fold"/>
</dbReference>
<keyword evidence="3 11" id="KW-0732">Signal</keyword>
<dbReference type="Gene3D" id="2.60.40.10">
    <property type="entry name" value="Immunoglobulins"/>
    <property type="match status" value="1"/>
</dbReference>
<dbReference type="GO" id="GO:0060097">
    <property type="term" value="P:cytoskeletal rearrangement involved in phagocytosis, engulfment"/>
    <property type="evidence" value="ECO:0007669"/>
    <property type="project" value="TreeGrafter"/>
</dbReference>
<accession>A0A093I6F4</accession>
<keyword evidence="6" id="KW-1015">Disulfide bond</keyword>
<organism evidence="13 14">
    <name type="scientific">Struthio camelus australis</name>
    <dbReference type="NCBI Taxonomy" id="441894"/>
    <lineage>
        <taxon>Eukaryota</taxon>
        <taxon>Metazoa</taxon>
        <taxon>Chordata</taxon>
        <taxon>Craniata</taxon>
        <taxon>Vertebrata</taxon>
        <taxon>Euteleostomi</taxon>
        <taxon>Archelosauria</taxon>
        <taxon>Archosauria</taxon>
        <taxon>Dinosauria</taxon>
        <taxon>Saurischia</taxon>
        <taxon>Theropoda</taxon>
        <taxon>Coelurosauria</taxon>
        <taxon>Aves</taxon>
        <taxon>Palaeognathae</taxon>
        <taxon>Struthioniformes</taxon>
        <taxon>Struthionidae</taxon>
        <taxon>Struthio</taxon>
    </lineage>
</organism>
<feature type="chain" id="PRO_5001884406" description="Ig-like domain-containing protein" evidence="11">
    <location>
        <begin position="23"/>
        <end position="233"/>
    </location>
</feature>
<evidence type="ECO:0000256" key="1">
    <source>
        <dbReference type="ARBA" id="ARBA00004479"/>
    </source>
</evidence>
<evidence type="ECO:0000256" key="9">
    <source>
        <dbReference type="ARBA" id="ARBA00038203"/>
    </source>
</evidence>
<dbReference type="InterPro" id="IPR007110">
    <property type="entry name" value="Ig-like_dom"/>
</dbReference>
<evidence type="ECO:0000313" key="13">
    <source>
        <dbReference type="EMBL" id="KFV86767.1"/>
    </source>
</evidence>
<proteinExistence type="inferred from homology"/>
<dbReference type="InterPro" id="IPR003599">
    <property type="entry name" value="Ig_sub"/>
</dbReference>